<gene>
    <name evidence="2" type="ORF">J1C50_13935</name>
</gene>
<dbReference type="RefSeq" id="WP_200122796.1">
    <property type="nucleotide sequence ID" value="NZ_JAEILV010000009.1"/>
</dbReference>
<sequence length="168" mass="17375">MFAQLKLLAGGVLVAAVAAAGWHYRQVLAERDAAGQRAVAAERVAAGEKAARAQEQATARSDNAAAAAYQKELENGKIEQQGAVARLRAALRLRDQRAAGAGSLPEASAGAGQRDGEASAEFSGAQRAKLAEALERFGVEQYSIASDSDKAAKGLGACQVILNSDRAR</sequence>
<organism evidence="2 3">
    <name type="scientific">Chromobacterium haemolyticum</name>
    <dbReference type="NCBI Taxonomy" id="394935"/>
    <lineage>
        <taxon>Bacteria</taxon>
        <taxon>Pseudomonadati</taxon>
        <taxon>Pseudomonadota</taxon>
        <taxon>Betaproteobacteria</taxon>
        <taxon>Neisseriales</taxon>
        <taxon>Chromobacteriaceae</taxon>
        <taxon>Chromobacterium</taxon>
    </lineage>
</organism>
<reference evidence="2 3" key="1">
    <citation type="submission" date="2021-03" db="EMBL/GenBank/DDBJ databases">
        <title>First Case of infection caused by Chromobacterium haemolyticum derived from water in China.</title>
        <authorList>
            <person name="Chen J."/>
            <person name="Liu C."/>
        </authorList>
    </citation>
    <scope>NUCLEOTIDE SEQUENCE [LARGE SCALE GENOMIC DNA]</scope>
    <source>
        <strain evidence="2 3">WJ-5</strain>
    </source>
</reference>
<proteinExistence type="predicted"/>
<protein>
    <recommendedName>
        <fullName evidence="4">Lysis protein</fullName>
    </recommendedName>
</protein>
<evidence type="ECO:0008006" key="4">
    <source>
        <dbReference type="Google" id="ProtNLM"/>
    </source>
</evidence>
<comment type="caution">
    <text evidence="2">The sequence shown here is derived from an EMBL/GenBank/DDBJ whole genome shotgun (WGS) entry which is preliminary data.</text>
</comment>
<accession>A0ABS3GNH1</accession>
<evidence type="ECO:0000313" key="3">
    <source>
        <dbReference type="Proteomes" id="UP000664349"/>
    </source>
</evidence>
<dbReference type="Proteomes" id="UP000664349">
    <property type="component" value="Unassembled WGS sequence"/>
</dbReference>
<feature type="region of interest" description="Disordered" evidence="1">
    <location>
        <begin position="100"/>
        <end position="123"/>
    </location>
</feature>
<dbReference type="EMBL" id="JAFLRD010000010">
    <property type="protein sequence ID" value="MBO0416610.1"/>
    <property type="molecule type" value="Genomic_DNA"/>
</dbReference>
<evidence type="ECO:0000313" key="2">
    <source>
        <dbReference type="EMBL" id="MBO0416610.1"/>
    </source>
</evidence>
<keyword evidence="3" id="KW-1185">Reference proteome</keyword>
<evidence type="ECO:0000256" key="1">
    <source>
        <dbReference type="SAM" id="MobiDB-lite"/>
    </source>
</evidence>
<name>A0ABS3GNH1_9NEIS</name>